<reference evidence="1 2" key="1">
    <citation type="submission" date="2024-01" db="EMBL/GenBank/DDBJ databases">
        <title>Genome assemblies of Stephania.</title>
        <authorList>
            <person name="Yang L."/>
        </authorList>
    </citation>
    <scope>NUCLEOTIDE SEQUENCE [LARGE SCALE GENOMIC DNA]</scope>
    <source>
        <strain evidence="1">YNDBR</strain>
        <tissue evidence="1">Leaf</tissue>
    </source>
</reference>
<sequence length="102" mass="11734">MSSNKCRLFYKCTTTRCMSFFGRTRLRYQDVSKNAVEKEMVERVYMSDSDLSGSEDEEVSPSDHDATLRMMIVIFVKAVVAATKNGRTLDVKMKEISLRFSK</sequence>
<dbReference type="EMBL" id="JBBNAF010000007">
    <property type="protein sequence ID" value="KAK9127962.1"/>
    <property type="molecule type" value="Genomic_DNA"/>
</dbReference>
<name>A0AAP0J5D2_9MAGN</name>
<proteinExistence type="predicted"/>
<dbReference type="AlphaFoldDB" id="A0AAP0J5D2"/>
<protein>
    <submittedName>
        <fullName evidence="1">Uncharacterized protein</fullName>
    </submittedName>
</protein>
<organism evidence="1 2">
    <name type="scientific">Stephania yunnanensis</name>
    <dbReference type="NCBI Taxonomy" id="152371"/>
    <lineage>
        <taxon>Eukaryota</taxon>
        <taxon>Viridiplantae</taxon>
        <taxon>Streptophyta</taxon>
        <taxon>Embryophyta</taxon>
        <taxon>Tracheophyta</taxon>
        <taxon>Spermatophyta</taxon>
        <taxon>Magnoliopsida</taxon>
        <taxon>Ranunculales</taxon>
        <taxon>Menispermaceae</taxon>
        <taxon>Menispermoideae</taxon>
        <taxon>Cissampelideae</taxon>
        <taxon>Stephania</taxon>
    </lineage>
</organism>
<keyword evidence="2" id="KW-1185">Reference proteome</keyword>
<accession>A0AAP0J5D2</accession>
<gene>
    <name evidence="1" type="ORF">Syun_016759</name>
</gene>
<comment type="caution">
    <text evidence="1">The sequence shown here is derived from an EMBL/GenBank/DDBJ whole genome shotgun (WGS) entry which is preliminary data.</text>
</comment>
<evidence type="ECO:0000313" key="2">
    <source>
        <dbReference type="Proteomes" id="UP001420932"/>
    </source>
</evidence>
<evidence type="ECO:0000313" key="1">
    <source>
        <dbReference type="EMBL" id="KAK9127962.1"/>
    </source>
</evidence>
<dbReference type="Proteomes" id="UP001420932">
    <property type="component" value="Unassembled WGS sequence"/>
</dbReference>